<protein>
    <submittedName>
        <fullName evidence="3">Glycosyltransferase involved in cell wall biosynthesis</fullName>
    </submittedName>
</protein>
<proteinExistence type="inferred from homology"/>
<evidence type="ECO:0000313" key="4">
    <source>
        <dbReference type="Proteomes" id="UP001519288"/>
    </source>
</evidence>
<evidence type="ECO:0000313" key="3">
    <source>
        <dbReference type="EMBL" id="MBP2002527.1"/>
    </source>
</evidence>
<feature type="domain" description="Glycosyltransferase 2-like" evidence="2">
    <location>
        <begin position="11"/>
        <end position="138"/>
    </location>
</feature>
<gene>
    <name evidence="3" type="ORF">J2Z69_003613</name>
</gene>
<dbReference type="RefSeq" id="WP_209865740.1">
    <property type="nucleotide sequence ID" value="NZ_JAGGLD010000009.1"/>
</dbReference>
<dbReference type="Pfam" id="PF00535">
    <property type="entry name" value="Glycos_transf_2"/>
    <property type="match status" value="1"/>
</dbReference>
<evidence type="ECO:0000259" key="2">
    <source>
        <dbReference type="Pfam" id="PF00535"/>
    </source>
</evidence>
<dbReference type="InterPro" id="IPR029044">
    <property type="entry name" value="Nucleotide-diphossugar_trans"/>
</dbReference>
<reference evidence="3 4" key="1">
    <citation type="submission" date="2021-03" db="EMBL/GenBank/DDBJ databases">
        <title>Genomic Encyclopedia of Type Strains, Phase IV (KMG-IV): sequencing the most valuable type-strain genomes for metagenomic binning, comparative biology and taxonomic classification.</title>
        <authorList>
            <person name="Goeker M."/>
        </authorList>
    </citation>
    <scope>NUCLEOTIDE SEQUENCE [LARGE SCALE GENOMIC DNA]</scope>
    <source>
        <strain evidence="3 4">DSM 26806</strain>
    </source>
</reference>
<dbReference type="SUPFAM" id="SSF53448">
    <property type="entry name" value="Nucleotide-diphospho-sugar transferases"/>
    <property type="match status" value="1"/>
</dbReference>
<name>A0ABS4JLD3_9BACL</name>
<comment type="similarity">
    <text evidence="1">Belongs to the glycosyltransferase 2 family.</text>
</comment>
<dbReference type="Gene3D" id="3.90.550.10">
    <property type="entry name" value="Spore Coat Polysaccharide Biosynthesis Protein SpsA, Chain A"/>
    <property type="match status" value="1"/>
</dbReference>
<dbReference type="Proteomes" id="UP001519288">
    <property type="component" value="Unassembled WGS sequence"/>
</dbReference>
<dbReference type="EMBL" id="JAGGLD010000009">
    <property type="protein sequence ID" value="MBP2002527.1"/>
    <property type="molecule type" value="Genomic_DNA"/>
</dbReference>
<dbReference type="PANTHER" id="PTHR22916:SF3">
    <property type="entry name" value="UDP-GLCNAC:BETAGAL BETA-1,3-N-ACETYLGLUCOSAMINYLTRANSFERASE-LIKE PROTEIN 1"/>
    <property type="match status" value="1"/>
</dbReference>
<dbReference type="CDD" id="cd00761">
    <property type="entry name" value="Glyco_tranf_GTA_type"/>
    <property type="match status" value="1"/>
</dbReference>
<dbReference type="PANTHER" id="PTHR22916">
    <property type="entry name" value="GLYCOSYLTRANSFERASE"/>
    <property type="match status" value="1"/>
</dbReference>
<evidence type="ECO:0000256" key="1">
    <source>
        <dbReference type="ARBA" id="ARBA00006739"/>
    </source>
</evidence>
<organism evidence="3 4">
    <name type="scientific">Paenibacillus shirakamiensis</name>
    <dbReference type="NCBI Taxonomy" id="1265935"/>
    <lineage>
        <taxon>Bacteria</taxon>
        <taxon>Bacillati</taxon>
        <taxon>Bacillota</taxon>
        <taxon>Bacilli</taxon>
        <taxon>Bacillales</taxon>
        <taxon>Paenibacillaceae</taxon>
        <taxon>Paenibacillus</taxon>
    </lineage>
</organism>
<accession>A0ABS4JLD3</accession>
<dbReference type="InterPro" id="IPR001173">
    <property type="entry name" value="Glyco_trans_2-like"/>
</dbReference>
<sequence length="297" mass="33975">MLYSHIQPKVSIIFAIKNEGLNVLTTLESLKVSLTLLPFEVIIVDDQSIDSCCEFLFGYKFPTPIHYVKTAGAGPAEARNIGAARAKGEILIFCSAYMYFNDYWMDQLAEPILERRVDCTSPSISLYNAQGRIGYGQKLILPEMRTEWILESLDSASAAIMPWECIAVGQSAYQNAQGFEEGFKEGPAIAAEFSLRMRLLGFSCSIAPDVNVQLMKRTLFPYIAPEDCSGYHLLRMAYMHFNEERLAKSRDAISTPEDVHMWETQILEEGVLEQRERYLASRQFDDTWFFERYHIYF</sequence>
<comment type="caution">
    <text evidence="3">The sequence shown here is derived from an EMBL/GenBank/DDBJ whole genome shotgun (WGS) entry which is preliminary data.</text>
</comment>
<keyword evidence="4" id="KW-1185">Reference proteome</keyword>